<dbReference type="PROSITE" id="PS50213">
    <property type="entry name" value="FAS1"/>
    <property type="match status" value="1"/>
</dbReference>
<organism evidence="2 3">
    <name type="scientific">Methanofollis fontis</name>
    <dbReference type="NCBI Taxonomy" id="2052832"/>
    <lineage>
        <taxon>Archaea</taxon>
        <taxon>Methanobacteriati</taxon>
        <taxon>Methanobacteriota</taxon>
        <taxon>Stenosarchaea group</taxon>
        <taxon>Methanomicrobia</taxon>
        <taxon>Methanomicrobiales</taxon>
        <taxon>Methanomicrobiaceae</taxon>
        <taxon>Methanofollis</taxon>
    </lineage>
</organism>
<keyword evidence="3" id="KW-1185">Reference proteome</keyword>
<dbReference type="InterPro" id="IPR036378">
    <property type="entry name" value="FAS1_dom_sf"/>
</dbReference>
<dbReference type="OrthoDB" id="105895at2157"/>
<dbReference type="PANTHER" id="PTHR10900:SF77">
    <property type="entry name" value="FI19380P1"/>
    <property type="match status" value="1"/>
</dbReference>
<dbReference type="AlphaFoldDB" id="A0A483CS90"/>
<gene>
    <name evidence="2" type="ORF">CUJ86_07835</name>
</gene>
<dbReference type="FunFam" id="2.30.180.10:FF:000019">
    <property type="entry name" value="Cell surface lipoprotein"/>
    <property type="match status" value="1"/>
</dbReference>
<evidence type="ECO:0000313" key="3">
    <source>
        <dbReference type="Proteomes" id="UP000292580"/>
    </source>
</evidence>
<dbReference type="Pfam" id="PF02469">
    <property type="entry name" value="Fasciclin"/>
    <property type="match status" value="1"/>
</dbReference>
<dbReference type="GO" id="GO:0005615">
    <property type="term" value="C:extracellular space"/>
    <property type="evidence" value="ECO:0007669"/>
    <property type="project" value="TreeGrafter"/>
</dbReference>
<dbReference type="InterPro" id="IPR050904">
    <property type="entry name" value="Adhesion/Biosynth-related"/>
</dbReference>
<dbReference type="SMART" id="SM00554">
    <property type="entry name" value="FAS1"/>
    <property type="match status" value="1"/>
</dbReference>
<dbReference type="SUPFAM" id="SSF82153">
    <property type="entry name" value="FAS1 domain"/>
    <property type="match status" value="1"/>
</dbReference>
<dbReference type="PANTHER" id="PTHR10900">
    <property type="entry name" value="PERIOSTIN-RELATED"/>
    <property type="match status" value="1"/>
</dbReference>
<comment type="caution">
    <text evidence="2">The sequence shown here is derived from an EMBL/GenBank/DDBJ whole genome shotgun (WGS) entry which is preliminary data.</text>
</comment>
<sequence length="243" mass="24719">MKAGYLYGIAVLLIVLAICAGCTDTGGTETPAPTTAPETTAMPTTEAPMTIVETAAADGRFTTLVAAVDAAGLTDTLNGPGPFTVFAPTDDAFAALPNGTIAALLEDPEGLLTEVLTFHVVSGRYMAADVVNLDAAPTVQGANLTITVEDGDVMVDGARVVVTDIEASNGVIHVIDAVMLPPTCHLTVGTSEGAPDHQHVWCEGAAETLPFCNDMGACHTHPIDEGGNMAEAAGAGPHTHDLT</sequence>
<dbReference type="Gene3D" id="2.30.180.10">
    <property type="entry name" value="FAS1 domain"/>
    <property type="match status" value="1"/>
</dbReference>
<dbReference type="EMBL" id="PGCL01000003">
    <property type="protein sequence ID" value="TAJ43955.1"/>
    <property type="molecule type" value="Genomic_DNA"/>
</dbReference>
<protein>
    <recommendedName>
        <fullName evidence="1">FAS1 domain-containing protein</fullName>
    </recommendedName>
</protein>
<accession>A0A483CS90</accession>
<dbReference type="InterPro" id="IPR000782">
    <property type="entry name" value="FAS1_domain"/>
</dbReference>
<feature type="domain" description="FAS1" evidence="1">
    <location>
        <begin position="48"/>
        <end position="179"/>
    </location>
</feature>
<name>A0A483CS90_9EURY</name>
<evidence type="ECO:0000313" key="2">
    <source>
        <dbReference type="EMBL" id="TAJ43955.1"/>
    </source>
</evidence>
<evidence type="ECO:0000259" key="1">
    <source>
        <dbReference type="PROSITE" id="PS50213"/>
    </source>
</evidence>
<dbReference type="RefSeq" id="WP_130647017.1">
    <property type="nucleotide sequence ID" value="NZ_PGCL01000003.1"/>
</dbReference>
<reference evidence="2 3" key="1">
    <citation type="submission" date="2017-11" db="EMBL/GenBank/DDBJ databases">
        <title>Isolation and Characterization of Methanofollis Species from Methane Seep Offshore SW Taiwan.</title>
        <authorList>
            <person name="Teng N.-H."/>
            <person name="Lai M.-C."/>
            <person name="Chen S.-C."/>
        </authorList>
    </citation>
    <scope>NUCLEOTIDE SEQUENCE [LARGE SCALE GENOMIC DNA]</scope>
    <source>
        <strain evidence="2 3">FWC-SCC2</strain>
    </source>
</reference>
<dbReference type="Proteomes" id="UP000292580">
    <property type="component" value="Unassembled WGS sequence"/>
</dbReference>
<proteinExistence type="predicted"/>